<name>A0ABY8S5G1_9GAMM</name>
<gene>
    <name evidence="1" type="ORF">QLH32_02365</name>
</gene>
<keyword evidence="2" id="KW-1185">Reference proteome</keyword>
<reference evidence="1 2" key="1">
    <citation type="submission" date="2023-05" db="EMBL/GenBank/DDBJ databases">
        <title>The complete genome of Acinetobacter sp. nov KCTC 92772.</title>
        <authorList>
            <person name="Zhou G."/>
        </authorList>
    </citation>
    <scope>NUCLEOTIDE SEQUENCE [LARGE SCALE GENOMIC DNA]</scope>
    <source>
        <strain evidence="1 2">KCTC 92772</strain>
    </source>
</reference>
<accession>A0ABY8S5G1</accession>
<evidence type="ECO:0000313" key="1">
    <source>
        <dbReference type="EMBL" id="WHP06333.1"/>
    </source>
</evidence>
<dbReference type="RefSeq" id="WP_283267905.1">
    <property type="nucleotide sequence ID" value="NZ_CP125669.1"/>
</dbReference>
<dbReference type="Proteomes" id="UP001229836">
    <property type="component" value="Chromosome"/>
</dbReference>
<proteinExistence type="predicted"/>
<organism evidence="1 2">
    <name type="scientific">Acinetobacter corruptisaponis</name>
    <dbReference type="NCBI Taxonomy" id="3045147"/>
    <lineage>
        <taxon>Bacteria</taxon>
        <taxon>Pseudomonadati</taxon>
        <taxon>Pseudomonadota</taxon>
        <taxon>Gammaproteobacteria</taxon>
        <taxon>Moraxellales</taxon>
        <taxon>Moraxellaceae</taxon>
        <taxon>Acinetobacter</taxon>
    </lineage>
</organism>
<sequence>MNSMVQTENNINFDAALTFEQVKQHDHNNIGVMRRIALITLTKSYDELMQIIQGGDDGEEAFMTVFEQSNHYVDYLTELLQLAEAAQARLIVVAEDFLKQGDAA</sequence>
<evidence type="ECO:0000313" key="2">
    <source>
        <dbReference type="Proteomes" id="UP001229836"/>
    </source>
</evidence>
<dbReference type="EMBL" id="CP125669">
    <property type="protein sequence ID" value="WHP06333.1"/>
    <property type="molecule type" value="Genomic_DNA"/>
</dbReference>
<protein>
    <submittedName>
        <fullName evidence="1">Uncharacterized protein</fullName>
    </submittedName>
</protein>